<keyword evidence="1" id="KW-0159">Chromosome partition</keyword>
<dbReference type="InterPro" id="IPR050090">
    <property type="entry name" value="Tyrosine_recombinase_XerCD"/>
</dbReference>
<dbReference type="InterPro" id="IPR002104">
    <property type="entry name" value="Integrase_catalytic"/>
</dbReference>
<evidence type="ECO:0000259" key="5">
    <source>
        <dbReference type="PROSITE" id="PS51898"/>
    </source>
</evidence>
<name>A0A2N8ZN44_9VIBR</name>
<dbReference type="Gene3D" id="1.10.150.130">
    <property type="match status" value="1"/>
</dbReference>
<dbReference type="InterPro" id="IPR010998">
    <property type="entry name" value="Integrase_recombinase_N"/>
</dbReference>
<protein>
    <submittedName>
        <fullName evidence="6">Putative integrase</fullName>
    </submittedName>
</protein>
<dbReference type="PANTHER" id="PTHR30349">
    <property type="entry name" value="PHAGE INTEGRASE-RELATED"/>
    <property type="match status" value="1"/>
</dbReference>
<dbReference type="GO" id="GO:0007059">
    <property type="term" value="P:chromosome segregation"/>
    <property type="evidence" value="ECO:0007669"/>
    <property type="project" value="UniProtKB-KW"/>
</dbReference>
<evidence type="ECO:0000256" key="1">
    <source>
        <dbReference type="ARBA" id="ARBA00022829"/>
    </source>
</evidence>
<evidence type="ECO:0000313" key="6">
    <source>
        <dbReference type="EMBL" id="SON53297.1"/>
    </source>
</evidence>
<dbReference type="AlphaFoldDB" id="A0A2N8ZN44"/>
<keyword evidence="3" id="KW-0238">DNA-binding</keyword>
<evidence type="ECO:0000256" key="4">
    <source>
        <dbReference type="ARBA" id="ARBA00023172"/>
    </source>
</evidence>
<dbReference type="OrthoDB" id="5914130at2"/>
<dbReference type="Pfam" id="PF00589">
    <property type="entry name" value="Phage_integrase"/>
    <property type="match status" value="1"/>
</dbReference>
<dbReference type="SUPFAM" id="SSF56349">
    <property type="entry name" value="DNA breaking-rejoining enzymes"/>
    <property type="match status" value="1"/>
</dbReference>
<dbReference type="GO" id="GO:0003677">
    <property type="term" value="F:DNA binding"/>
    <property type="evidence" value="ECO:0007669"/>
    <property type="project" value="UniProtKB-KW"/>
</dbReference>
<dbReference type="KEGG" id="vta:B1686"/>
<accession>A0A2N8ZN44</accession>
<keyword evidence="7" id="KW-1185">Reference proteome</keyword>
<dbReference type="Gene3D" id="1.10.443.10">
    <property type="entry name" value="Intergrase catalytic core"/>
    <property type="match status" value="1"/>
</dbReference>
<evidence type="ECO:0000256" key="2">
    <source>
        <dbReference type="ARBA" id="ARBA00022908"/>
    </source>
</evidence>
<dbReference type="EMBL" id="LT960612">
    <property type="protein sequence ID" value="SON53297.1"/>
    <property type="molecule type" value="Genomic_DNA"/>
</dbReference>
<evidence type="ECO:0000256" key="3">
    <source>
        <dbReference type="ARBA" id="ARBA00023125"/>
    </source>
</evidence>
<proteinExistence type="predicted"/>
<dbReference type="Proteomes" id="UP000235828">
    <property type="component" value="Chromosome B"/>
</dbReference>
<sequence>MKKNIPLITDREKLAQSCRTFSQPIDIKVLDNLTHGMYSSNSLKSMVNDWNRFVQFCQLKQVNSLPASVSAVRIFLENEGRKRKYSSIRRYALTIGAIHRLHSLPEPTNHRRIKLTLSEFRLEKSGDARSANAFTCDHLDALFDLLGHSVETKDIRDLAIYSLMFECAMKRSELKHLTHSDISSENEIKLLLGNQQYQLSARASEVLRKWMALTGNVEGCVFCRIDKHENLYRGALNDSSIYRIFRRASDLLGLPEELKFSGQSTRVGAARELASQGYNVQDIKDFGRWLSPAMPAQYLGRKNTAEQEIMKFTLIKPWD</sequence>
<keyword evidence="2" id="KW-0229">DNA integration</keyword>
<dbReference type="RefSeq" id="WP_102525332.1">
    <property type="nucleotide sequence ID" value="NZ_LT960612.1"/>
</dbReference>
<dbReference type="GO" id="GO:0015074">
    <property type="term" value="P:DNA integration"/>
    <property type="evidence" value="ECO:0007669"/>
    <property type="project" value="UniProtKB-KW"/>
</dbReference>
<dbReference type="InterPro" id="IPR013762">
    <property type="entry name" value="Integrase-like_cat_sf"/>
</dbReference>
<dbReference type="GO" id="GO:0006310">
    <property type="term" value="P:DNA recombination"/>
    <property type="evidence" value="ECO:0007669"/>
    <property type="project" value="UniProtKB-KW"/>
</dbReference>
<reference evidence="6 7" key="1">
    <citation type="submission" date="2017-10" db="EMBL/GenBank/DDBJ databases">
        <authorList>
            <person name="Banno H."/>
            <person name="Chua N.-H."/>
        </authorList>
    </citation>
    <scope>NUCLEOTIDE SEQUENCE [LARGE SCALE GENOMIC DNA]</scope>
    <source>
        <strain evidence="6">Vibrio tapetis CECT4600</strain>
    </source>
</reference>
<dbReference type="PROSITE" id="PS51898">
    <property type="entry name" value="TYR_RECOMBINASE"/>
    <property type="match status" value="1"/>
</dbReference>
<dbReference type="InterPro" id="IPR011010">
    <property type="entry name" value="DNA_brk_join_enz"/>
</dbReference>
<keyword evidence="4" id="KW-0233">DNA recombination</keyword>
<feature type="domain" description="Tyr recombinase" evidence="5">
    <location>
        <begin position="129"/>
        <end position="312"/>
    </location>
</feature>
<gene>
    <name evidence="6" type="ORF">VTAP4600_B1686</name>
</gene>
<dbReference type="SUPFAM" id="SSF47823">
    <property type="entry name" value="lambda integrase-like, N-terminal domain"/>
    <property type="match status" value="1"/>
</dbReference>
<organism evidence="6 7">
    <name type="scientific">Vibrio tapetis subsp. tapetis</name>
    <dbReference type="NCBI Taxonomy" id="1671868"/>
    <lineage>
        <taxon>Bacteria</taxon>
        <taxon>Pseudomonadati</taxon>
        <taxon>Pseudomonadota</taxon>
        <taxon>Gammaproteobacteria</taxon>
        <taxon>Vibrionales</taxon>
        <taxon>Vibrionaceae</taxon>
        <taxon>Vibrio</taxon>
    </lineage>
</organism>
<evidence type="ECO:0000313" key="7">
    <source>
        <dbReference type="Proteomes" id="UP000235828"/>
    </source>
</evidence>
<dbReference type="PANTHER" id="PTHR30349:SF81">
    <property type="entry name" value="TYROSINE RECOMBINASE XERC"/>
    <property type="match status" value="1"/>
</dbReference>